<reference evidence="1 2" key="1">
    <citation type="submission" date="2022-10" db="EMBL/GenBank/DDBJ databases">
        <title>WGS assembly of Paspalum vaginatum 540-79.</title>
        <authorList>
            <person name="Sun G."/>
            <person name="Wase N."/>
            <person name="Shu S."/>
            <person name="Jenkins J."/>
            <person name="Zhou B."/>
            <person name="Torres-Rodriguez J."/>
            <person name="Chen C."/>
            <person name="Sandor L."/>
            <person name="Plott C."/>
            <person name="Yoshinga Y."/>
            <person name="Daum C."/>
            <person name="Qi P."/>
            <person name="Barry K."/>
            <person name="Lipzen A."/>
            <person name="Berry L."/>
            <person name="Pedersen C."/>
            <person name="Gottilla T."/>
            <person name="Foltz A."/>
            <person name="Yu H."/>
            <person name="O'Malley R."/>
            <person name="Zhang C."/>
            <person name="Devos K."/>
            <person name="Sigmon B."/>
            <person name="Yu B."/>
            <person name="Obata T."/>
            <person name="Schmutz J."/>
            <person name="Schnable J."/>
        </authorList>
    </citation>
    <scope>NUCLEOTIDE SEQUENCE [LARGE SCALE GENOMIC DNA]</scope>
    <source>
        <strain evidence="2">cv. 540-79</strain>
    </source>
</reference>
<comment type="caution">
    <text evidence="1">The sequence shown here is derived from an EMBL/GenBank/DDBJ whole genome shotgun (WGS) entry which is preliminary data.</text>
</comment>
<name>A0A9W8CGN8_9POAL</name>
<evidence type="ECO:0000313" key="1">
    <source>
        <dbReference type="EMBL" id="KAJ1257052.1"/>
    </source>
</evidence>
<dbReference type="EMBL" id="MU629445">
    <property type="protein sequence ID" value="KAJ1257052.1"/>
    <property type="molecule type" value="Genomic_DNA"/>
</dbReference>
<accession>A0A9W8CGN8</accession>
<organism evidence="1 2">
    <name type="scientific">Paspalum vaginatum</name>
    <name type="common">seashore paspalum</name>
    <dbReference type="NCBI Taxonomy" id="158149"/>
    <lineage>
        <taxon>Eukaryota</taxon>
        <taxon>Viridiplantae</taxon>
        <taxon>Streptophyta</taxon>
        <taxon>Embryophyta</taxon>
        <taxon>Tracheophyta</taxon>
        <taxon>Spermatophyta</taxon>
        <taxon>Magnoliopsida</taxon>
        <taxon>Liliopsida</taxon>
        <taxon>Poales</taxon>
        <taxon>Poaceae</taxon>
        <taxon>PACMAD clade</taxon>
        <taxon>Panicoideae</taxon>
        <taxon>Andropogonodae</taxon>
        <taxon>Paspaleae</taxon>
        <taxon>Paspalinae</taxon>
        <taxon>Paspalum</taxon>
    </lineage>
</organism>
<evidence type="ECO:0000313" key="2">
    <source>
        <dbReference type="Proteomes" id="UP001164776"/>
    </source>
</evidence>
<sequence length="192" mass="19965">MQGGGLSPAVVVIGVAGGSSSGPLPLCHPTSPQPSASPAEVLDDPLSAGLVDLAHEQHVRAEASLQEFLASVRSTLWSLLDVPVCATPVAVAHVFGLEAPTAVKSALPLRSRRLASQRLAGVPVTKRGEIILMRRLGLIKDAAVVTPTVKKQYDDLFDQGLTPEQVSAIRKLFPAADSTARAPSLAELEAVS</sequence>
<keyword evidence="2" id="KW-1185">Reference proteome</keyword>
<dbReference type="AlphaFoldDB" id="A0A9W8CGN8"/>
<proteinExistence type="predicted"/>
<dbReference type="Proteomes" id="UP001164776">
    <property type="component" value="Unassembled WGS sequence"/>
</dbReference>
<protein>
    <submittedName>
        <fullName evidence="1">Uncharacterized protein</fullName>
    </submittedName>
</protein>
<gene>
    <name evidence="1" type="ORF">BS78_K229800</name>
</gene>